<dbReference type="Pfam" id="PF00520">
    <property type="entry name" value="Ion_trans"/>
    <property type="match status" value="1"/>
</dbReference>
<protein>
    <recommendedName>
        <fullName evidence="12">EF-hand domain-containing protein</fullName>
    </recommendedName>
</protein>
<comment type="subcellular location">
    <subcellularLocation>
        <location evidence="1">Membrane</location>
        <topology evidence="1">Multi-pass membrane protein</topology>
    </subcellularLocation>
</comment>
<dbReference type="HOGENOM" id="CLU_338729_0_0_1"/>
<dbReference type="InterPro" id="IPR011993">
    <property type="entry name" value="PH-like_dom_sf"/>
</dbReference>
<feature type="region of interest" description="Disordered" evidence="5">
    <location>
        <begin position="685"/>
        <end position="731"/>
    </location>
</feature>
<feature type="transmembrane region" description="Helical" evidence="6">
    <location>
        <begin position="224"/>
        <end position="243"/>
    </location>
</feature>
<dbReference type="EMBL" id="JH993130">
    <property type="protein sequence ID" value="EKX33774.1"/>
    <property type="molecule type" value="Genomic_DNA"/>
</dbReference>
<feature type="region of interest" description="Disordered" evidence="5">
    <location>
        <begin position="16"/>
        <end position="58"/>
    </location>
</feature>
<feature type="region of interest" description="Disordered" evidence="5">
    <location>
        <begin position="806"/>
        <end position="840"/>
    </location>
</feature>
<dbReference type="SUPFAM" id="SSF50729">
    <property type="entry name" value="PH domain-like"/>
    <property type="match status" value="1"/>
</dbReference>
<evidence type="ECO:0008006" key="12">
    <source>
        <dbReference type="Google" id="ProtNLM"/>
    </source>
</evidence>
<dbReference type="GO" id="GO:0005509">
    <property type="term" value="F:calcium ion binding"/>
    <property type="evidence" value="ECO:0007669"/>
    <property type="project" value="InterPro"/>
</dbReference>
<evidence type="ECO:0000256" key="1">
    <source>
        <dbReference type="ARBA" id="ARBA00004141"/>
    </source>
</evidence>
<dbReference type="eggNOG" id="KOG2301">
    <property type="taxonomic scope" value="Eukaryota"/>
</dbReference>
<feature type="domain" description="EF-hand" evidence="8">
    <location>
        <begin position="492"/>
        <end position="527"/>
    </location>
</feature>
<reference evidence="9 11" key="1">
    <citation type="journal article" date="2012" name="Nature">
        <title>Algal genomes reveal evolutionary mosaicism and the fate of nucleomorphs.</title>
        <authorList>
            <consortium name="DOE Joint Genome Institute"/>
            <person name="Curtis B.A."/>
            <person name="Tanifuji G."/>
            <person name="Burki F."/>
            <person name="Gruber A."/>
            <person name="Irimia M."/>
            <person name="Maruyama S."/>
            <person name="Arias M.C."/>
            <person name="Ball S.G."/>
            <person name="Gile G.H."/>
            <person name="Hirakawa Y."/>
            <person name="Hopkins J.F."/>
            <person name="Kuo A."/>
            <person name="Rensing S.A."/>
            <person name="Schmutz J."/>
            <person name="Symeonidi A."/>
            <person name="Elias M."/>
            <person name="Eveleigh R.J."/>
            <person name="Herman E.K."/>
            <person name="Klute M.J."/>
            <person name="Nakayama T."/>
            <person name="Obornik M."/>
            <person name="Reyes-Prieto A."/>
            <person name="Armbrust E.V."/>
            <person name="Aves S.J."/>
            <person name="Beiko R.G."/>
            <person name="Coutinho P."/>
            <person name="Dacks J.B."/>
            <person name="Durnford D.G."/>
            <person name="Fast N.M."/>
            <person name="Green B.R."/>
            <person name="Grisdale C.J."/>
            <person name="Hempel F."/>
            <person name="Henrissat B."/>
            <person name="Hoppner M.P."/>
            <person name="Ishida K."/>
            <person name="Kim E."/>
            <person name="Koreny L."/>
            <person name="Kroth P.G."/>
            <person name="Liu Y."/>
            <person name="Malik S.B."/>
            <person name="Maier U.G."/>
            <person name="McRose D."/>
            <person name="Mock T."/>
            <person name="Neilson J.A."/>
            <person name="Onodera N.T."/>
            <person name="Poole A.M."/>
            <person name="Pritham E.J."/>
            <person name="Richards T.A."/>
            <person name="Rocap G."/>
            <person name="Roy S.W."/>
            <person name="Sarai C."/>
            <person name="Schaack S."/>
            <person name="Shirato S."/>
            <person name="Slamovits C.H."/>
            <person name="Spencer D.F."/>
            <person name="Suzuki S."/>
            <person name="Worden A.Z."/>
            <person name="Zauner S."/>
            <person name="Barry K."/>
            <person name="Bell C."/>
            <person name="Bharti A.K."/>
            <person name="Crow J.A."/>
            <person name="Grimwood J."/>
            <person name="Kramer R."/>
            <person name="Lindquist E."/>
            <person name="Lucas S."/>
            <person name="Salamov A."/>
            <person name="McFadden G.I."/>
            <person name="Lane C.E."/>
            <person name="Keeling P.J."/>
            <person name="Gray M.W."/>
            <person name="Grigoriev I.V."/>
            <person name="Archibald J.M."/>
        </authorList>
    </citation>
    <scope>NUCLEOTIDE SEQUENCE</scope>
    <source>
        <strain evidence="9 11">CCMP2712</strain>
    </source>
</reference>
<dbReference type="OrthoDB" id="416585at2759"/>
<evidence type="ECO:0000256" key="3">
    <source>
        <dbReference type="ARBA" id="ARBA00022989"/>
    </source>
</evidence>
<keyword evidence="11" id="KW-1185">Reference proteome</keyword>
<feature type="region of interest" description="Disordered" evidence="5">
    <location>
        <begin position="613"/>
        <end position="658"/>
    </location>
</feature>
<dbReference type="SUPFAM" id="SSF81324">
    <property type="entry name" value="Voltage-gated potassium channels"/>
    <property type="match status" value="1"/>
</dbReference>
<dbReference type="InterPro" id="IPR043203">
    <property type="entry name" value="VGCC_Ca_Na"/>
</dbReference>
<dbReference type="Gene3D" id="2.30.29.30">
    <property type="entry name" value="Pleckstrin-homology domain (PH domain)/Phosphotyrosine-binding domain (PTB)"/>
    <property type="match status" value="1"/>
</dbReference>
<keyword evidence="4 6" id="KW-0472">Membrane</keyword>
<feature type="domain" description="PH" evidence="7">
    <location>
        <begin position="78"/>
        <end position="188"/>
    </location>
</feature>
<feature type="compositionally biased region" description="Low complexity" evidence="5">
    <location>
        <begin position="23"/>
        <end position="43"/>
    </location>
</feature>
<dbReference type="PaxDb" id="55529-EKX33774"/>
<evidence type="ECO:0000256" key="4">
    <source>
        <dbReference type="ARBA" id="ARBA00023136"/>
    </source>
</evidence>
<feature type="transmembrane region" description="Helical" evidence="6">
    <location>
        <begin position="255"/>
        <end position="279"/>
    </location>
</feature>
<dbReference type="Gene3D" id="1.10.287.70">
    <property type="match status" value="1"/>
</dbReference>
<dbReference type="PANTHER" id="PTHR10037:SF62">
    <property type="entry name" value="SODIUM CHANNEL PROTEIN 60E"/>
    <property type="match status" value="1"/>
</dbReference>
<dbReference type="PROSITE" id="PS50222">
    <property type="entry name" value="EF_HAND_2"/>
    <property type="match status" value="1"/>
</dbReference>
<dbReference type="InterPro" id="IPR005821">
    <property type="entry name" value="Ion_trans_dom"/>
</dbReference>
<dbReference type="RefSeq" id="XP_005820754.1">
    <property type="nucleotide sequence ID" value="XM_005820697.1"/>
</dbReference>
<dbReference type="InterPro" id="IPR001849">
    <property type="entry name" value="PH_domain"/>
</dbReference>
<dbReference type="GO" id="GO:0001518">
    <property type="term" value="C:voltage-gated sodium channel complex"/>
    <property type="evidence" value="ECO:0007669"/>
    <property type="project" value="TreeGrafter"/>
</dbReference>
<dbReference type="Proteomes" id="UP000011087">
    <property type="component" value="Unassembled WGS sequence"/>
</dbReference>
<feature type="compositionally biased region" description="Low complexity" evidence="5">
    <location>
        <begin position="649"/>
        <end position="658"/>
    </location>
</feature>
<evidence type="ECO:0000259" key="7">
    <source>
        <dbReference type="PROSITE" id="PS50003"/>
    </source>
</evidence>
<accession>L1ID07</accession>
<dbReference type="PANTHER" id="PTHR10037">
    <property type="entry name" value="VOLTAGE-GATED CATION CHANNEL CALCIUM AND SODIUM"/>
    <property type="match status" value="1"/>
</dbReference>
<dbReference type="PROSITE" id="PS50003">
    <property type="entry name" value="PH_DOMAIN"/>
    <property type="match status" value="1"/>
</dbReference>
<organism evidence="9">
    <name type="scientific">Guillardia theta (strain CCMP2712)</name>
    <name type="common">Cryptophyte</name>
    <dbReference type="NCBI Taxonomy" id="905079"/>
    <lineage>
        <taxon>Eukaryota</taxon>
        <taxon>Cryptophyceae</taxon>
        <taxon>Pyrenomonadales</taxon>
        <taxon>Geminigeraceae</taxon>
        <taxon>Guillardia</taxon>
    </lineage>
</organism>
<dbReference type="SMART" id="SM00233">
    <property type="entry name" value="PH"/>
    <property type="match status" value="1"/>
</dbReference>
<sequence>MGMAVASATVSRAMSKRIEDMKASSSSSDLSPSQLQPSSAASAPKGSNSPLNLLKRKNSEPSIHGSLVEELKLRECGKQLRSGILEKKIAGTVVTWKTQGVVLTDRMICFLNDDGVIEDDETVIDYIPLHEVVQLMMEGENKSEREEKLCLIIRTVEGGHNSGRTYVYRMKTEAECLEWHKDMSTGLKLAMKAKRKENALKEIGDSKYLWLRFKAKKLIKARTTHIVMSVLIFLNFFVDVFEAESLPEASSSDGLFVRTVGILVTAFFTVEVSVAAFAMSENHFKPFYSDPWNIMDLMVVVISLVVTPFETDPQLKVLGLVRIFRVALVFRQVKSSHTIITALGRAVVPLMNAFMLLLLVSCFYAILGRICSRTTTRLLRMAVFQIMTGDSWASSVTRTLFDEVGPDDAEAGNLNRRVALFSISYVIIATIILVNIVVAVLLDEFISSVTREKEEQARLLQEQRELEAKASRISGVLAPLLVSISSFNDNVDLSSRIKQLYTMLDADGGGGLDFHELNAGLKQLPLPTPIHLTLDDYDIITEGGNLCKEDGEFDADQFQSMDHSILFMLKLLTMTVDEIHAGMKHMEKQQAEVEGVGEKVERMCKELGDRMEAMFKNRSPSTPYGIEGFSSRTMRGEEGEGQARPPAPRGRSPSSPERMVYPSAVMRMEQANRDHGEQKQKLLQELHNGSLSSPRRQDSVRGRGERRRRREEGRSPRTLDMNEDGDGRSRGAEHWINSLKAQEPERASPIDQAALAKFYQVRRYQHLTGTSDQVRAPPAVTDGDGRMVFLHERLAERSMSERKFLRLPLSPQPSEHDRSPSGWSPAGQGTQSPMEGYHLM</sequence>
<dbReference type="AlphaFoldDB" id="L1ID07"/>
<feature type="transmembrane region" description="Helical" evidence="6">
    <location>
        <begin position="291"/>
        <end position="309"/>
    </location>
</feature>
<keyword evidence="2 6" id="KW-0812">Transmembrane</keyword>
<reference evidence="10" key="3">
    <citation type="submission" date="2015-06" db="UniProtKB">
        <authorList>
            <consortium name="EnsemblProtists"/>
        </authorList>
    </citation>
    <scope>IDENTIFICATION</scope>
</reference>
<dbReference type="InterPro" id="IPR027359">
    <property type="entry name" value="Volt_channel_dom_sf"/>
</dbReference>
<feature type="transmembrane region" description="Helical" evidence="6">
    <location>
        <begin position="353"/>
        <end position="371"/>
    </location>
</feature>
<evidence type="ECO:0000313" key="9">
    <source>
        <dbReference type="EMBL" id="EKX33774.1"/>
    </source>
</evidence>
<dbReference type="InterPro" id="IPR002048">
    <property type="entry name" value="EF_hand_dom"/>
</dbReference>
<dbReference type="Gene3D" id="1.20.120.350">
    <property type="entry name" value="Voltage-gated potassium channels. Chain C"/>
    <property type="match status" value="1"/>
</dbReference>
<name>L1ID07_GUITC</name>
<reference evidence="11" key="2">
    <citation type="submission" date="2012-11" db="EMBL/GenBank/DDBJ databases">
        <authorList>
            <person name="Kuo A."/>
            <person name="Curtis B.A."/>
            <person name="Tanifuji G."/>
            <person name="Burki F."/>
            <person name="Gruber A."/>
            <person name="Irimia M."/>
            <person name="Maruyama S."/>
            <person name="Arias M.C."/>
            <person name="Ball S.G."/>
            <person name="Gile G.H."/>
            <person name="Hirakawa Y."/>
            <person name="Hopkins J.F."/>
            <person name="Rensing S.A."/>
            <person name="Schmutz J."/>
            <person name="Symeonidi A."/>
            <person name="Elias M."/>
            <person name="Eveleigh R.J."/>
            <person name="Herman E.K."/>
            <person name="Klute M.J."/>
            <person name="Nakayama T."/>
            <person name="Obornik M."/>
            <person name="Reyes-Prieto A."/>
            <person name="Armbrust E.V."/>
            <person name="Aves S.J."/>
            <person name="Beiko R.G."/>
            <person name="Coutinho P."/>
            <person name="Dacks J.B."/>
            <person name="Durnford D.G."/>
            <person name="Fast N.M."/>
            <person name="Green B.R."/>
            <person name="Grisdale C."/>
            <person name="Hempe F."/>
            <person name="Henrissat B."/>
            <person name="Hoppner M.P."/>
            <person name="Ishida K.-I."/>
            <person name="Kim E."/>
            <person name="Koreny L."/>
            <person name="Kroth P.G."/>
            <person name="Liu Y."/>
            <person name="Malik S.-B."/>
            <person name="Maier U.G."/>
            <person name="McRose D."/>
            <person name="Mock T."/>
            <person name="Neilson J.A."/>
            <person name="Onodera N.T."/>
            <person name="Poole A.M."/>
            <person name="Pritham E.J."/>
            <person name="Richards T.A."/>
            <person name="Rocap G."/>
            <person name="Roy S.W."/>
            <person name="Sarai C."/>
            <person name="Schaack S."/>
            <person name="Shirato S."/>
            <person name="Slamovits C.H."/>
            <person name="Spencer D.F."/>
            <person name="Suzuki S."/>
            <person name="Worden A.Z."/>
            <person name="Zauner S."/>
            <person name="Barry K."/>
            <person name="Bell C."/>
            <person name="Bharti A.K."/>
            <person name="Crow J.A."/>
            <person name="Grimwood J."/>
            <person name="Kramer R."/>
            <person name="Lindquist E."/>
            <person name="Lucas S."/>
            <person name="Salamov A."/>
            <person name="McFadden G.I."/>
            <person name="Lane C.E."/>
            <person name="Keeling P.J."/>
            <person name="Gray M.W."/>
            <person name="Grigoriev I.V."/>
            <person name="Archibald J.M."/>
        </authorList>
    </citation>
    <scope>NUCLEOTIDE SEQUENCE</scope>
    <source>
        <strain evidence="11">CCMP2712</strain>
    </source>
</reference>
<dbReference type="EnsemblProtists" id="EKX33774">
    <property type="protein sequence ID" value="EKX33774"/>
    <property type="gene ID" value="GUITHDRAFT_120042"/>
</dbReference>
<evidence type="ECO:0000259" key="8">
    <source>
        <dbReference type="PROSITE" id="PS50222"/>
    </source>
</evidence>
<keyword evidence="3 6" id="KW-1133">Transmembrane helix</keyword>
<evidence type="ECO:0000313" key="10">
    <source>
        <dbReference type="EnsemblProtists" id="EKX33774"/>
    </source>
</evidence>
<dbReference type="GO" id="GO:0005248">
    <property type="term" value="F:voltage-gated sodium channel activity"/>
    <property type="evidence" value="ECO:0007669"/>
    <property type="project" value="TreeGrafter"/>
</dbReference>
<evidence type="ECO:0000256" key="6">
    <source>
        <dbReference type="SAM" id="Phobius"/>
    </source>
</evidence>
<dbReference type="GeneID" id="17290505"/>
<dbReference type="KEGG" id="gtt:GUITHDRAFT_120042"/>
<proteinExistence type="predicted"/>
<feature type="transmembrane region" description="Helical" evidence="6">
    <location>
        <begin position="418"/>
        <end position="442"/>
    </location>
</feature>
<evidence type="ECO:0000256" key="5">
    <source>
        <dbReference type="SAM" id="MobiDB-lite"/>
    </source>
</evidence>
<dbReference type="STRING" id="905079.L1ID07"/>
<gene>
    <name evidence="9" type="ORF">GUITHDRAFT_120042</name>
</gene>
<dbReference type="CDD" id="cd00821">
    <property type="entry name" value="PH"/>
    <property type="match status" value="1"/>
</dbReference>
<evidence type="ECO:0000256" key="2">
    <source>
        <dbReference type="ARBA" id="ARBA00022692"/>
    </source>
</evidence>
<evidence type="ECO:0000313" key="11">
    <source>
        <dbReference type="Proteomes" id="UP000011087"/>
    </source>
</evidence>